<dbReference type="RefSeq" id="WP_215610777.1">
    <property type="nucleotide sequence ID" value="NZ_JADOES010000056.1"/>
</dbReference>
<dbReference type="Proteomes" id="UP000717364">
    <property type="component" value="Unassembled WGS sequence"/>
</dbReference>
<accession>A0A947GM19</accession>
<keyword evidence="1" id="KW-0560">Oxidoreductase</keyword>
<dbReference type="GO" id="GO:0005506">
    <property type="term" value="F:iron ion binding"/>
    <property type="evidence" value="ECO:0007669"/>
    <property type="project" value="UniProtKB-ARBA"/>
</dbReference>
<sequence length="279" mass="31739">MYSLSREQIQQYHDDGFLVIPGLFDPDELTPLEQACQADPSIKNAQTSVTWDDGRVFKLIYWTDLGSSMLGVLPRINRLVNAVESLLGEECYHWHSKIVRKLPGEGSNPMHQDYSTWYNDGCLYPNMLSCAIAISKSTQESGCLKVAKGSHRLARLDNQSQGNSVVSQQHLVEHALQNHEIIYCEQEPGDVVFFHGKTIHGGDENSSNYARNLFYSSYNTISNEPWRLEGQEHHRYKPLIKVSDTALKERNYTSVLFEEDELPPVESEASRSNFAIRTK</sequence>
<dbReference type="Gene3D" id="2.60.120.620">
    <property type="entry name" value="q2cbj1_9rhob like domain"/>
    <property type="match status" value="1"/>
</dbReference>
<dbReference type="InterPro" id="IPR008775">
    <property type="entry name" value="Phytyl_CoA_dOase-like"/>
</dbReference>
<name>A0A947GM19_9CYAN</name>
<dbReference type="EMBL" id="JADOES010000056">
    <property type="protein sequence ID" value="MBT9317713.1"/>
    <property type="molecule type" value="Genomic_DNA"/>
</dbReference>
<organism evidence="1 2">
    <name type="scientific">Leptothoe spongobia TAU-MAC 1115</name>
    <dbReference type="NCBI Taxonomy" id="1967444"/>
    <lineage>
        <taxon>Bacteria</taxon>
        <taxon>Bacillati</taxon>
        <taxon>Cyanobacteriota</taxon>
        <taxon>Cyanophyceae</taxon>
        <taxon>Nodosilineales</taxon>
        <taxon>Cymatolegaceae</taxon>
        <taxon>Leptothoe</taxon>
        <taxon>Leptothoe spongobia</taxon>
    </lineage>
</organism>
<keyword evidence="2" id="KW-1185">Reference proteome</keyword>
<dbReference type="Pfam" id="PF05721">
    <property type="entry name" value="PhyH"/>
    <property type="match status" value="1"/>
</dbReference>
<reference evidence="1" key="2">
    <citation type="journal article" date="2021" name="Mar. Drugs">
        <title>Genome Reduction and Secondary Metabolism of the Marine Sponge-Associated Cyanobacterium Leptothoe.</title>
        <authorList>
            <person name="Konstantinou D."/>
            <person name="Popin R.V."/>
            <person name="Fewer D.P."/>
            <person name="Sivonen K."/>
            <person name="Gkelis S."/>
        </authorList>
    </citation>
    <scope>NUCLEOTIDE SEQUENCE</scope>
    <source>
        <strain evidence="1">TAU-MAC 1115</strain>
    </source>
</reference>
<dbReference type="GO" id="GO:0016706">
    <property type="term" value="F:2-oxoglutarate-dependent dioxygenase activity"/>
    <property type="evidence" value="ECO:0007669"/>
    <property type="project" value="UniProtKB-ARBA"/>
</dbReference>
<dbReference type="PANTHER" id="PTHR20883">
    <property type="entry name" value="PHYTANOYL-COA DIOXYGENASE DOMAIN CONTAINING 1"/>
    <property type="match status" value="1"/>
</dbReference>
<dbReference type="PANTHER" id="PTHR20883:SF48">
    <property type="entry name" value="ECTOINE DIOXYGENASE"/>
    <property type="match status" value="1"/>
</dbReference>
<evidence type="ECO:0000313" key="2">
    <source>
        <dbReference type="Proteomes" id="UP000717364"/>
    </source>
</evidence>
<keyword evidence="1" id="KW-0223">Dioxygenase</keyword>
<reference evidence="1" key="1">
    <citation type="submission" date="2020-11" db="EMBL/GenBank/DDBJ databases">
        <authorList>
            <person name="Konstantinou D."/>
            <person name="Gkelis S."/>
            <person name="Popin R."/>
            <person name="Fewer D."/>
            <person name="Sivonen K."/>
        </authorList>
    </citation>
    <scope>NUCLEOTIDE SEQUENCE</scope>
    <source>
        <strain evidence="1">TAU-MAC 1115</strain>
    </source>
</reference>
<evidence type="ECO:0000313" key="1">
    <source>
        <dbReference type="EMBL" id="MBT9317713.1"/>
    </source>
</evidence>
<proteinExistence type="predicted"/>
<gene>
    <name evidence="1" type="ORF">IXB50_20025</name>
</gene>
<dbReference type="SUPFAM" id="SSF51197">
    <property type="entry name" value="Clavaminate synthase-like"/>
    <property type="match status" value="1"/>
</dbReference>
<protein>
    <submittedName>
        <fullName evidence="1">Phytanoyl-CoA dioxygenase family protein</fullName>
    </submittedName>
</protein>
<dbReference type="AlphaFoldDB" id="A0A947GM19"/>
<comment type="caution">
    <text evidence="1">The sequence shown here is derived from an EMBL/GenBank/DDBJ whole genome shotgun (WGS) entry which is preliminary data.</text>
</comment>